<dbReference type="Proteomes" id="UP001064048">
    <property type="component" value="Chromosome 26"/>
</dbReference>
<organism evidence="1 2">
    <name type="scientific">Choristoneura fumiferana</name>
    <name type="common">Spruce budworm moth</name>
    <name type="synonym">Archips fumiferana</name>
    <dbReference type="NCBI Taxonomy" id="7141"/>
    <lineage>
        <taxon>Eukaryota</taxon>
        <taxon>Metazoa</taxon>
        <taxon>Ecdysozoa</taxon>
        <taxon>Arthropoda</taxon>
        <taxon>Hexapoda</taxon>
        <taxon>Insecta</taxon>
        <taxon>Pterygota</taxon>
        <taxon>Neoptera</taxon>
        <taxon>Endopterygota</taxon>
        <taxon>Lepidoptera</taxon>
        <taxon>Glossata</taxon>
        <taxon>Ditrysia</taxon>
        <taxon>Tortricoidea</taxon>
        <taxon>Tortricidae</taxon>
        <taxon>Tortricinae</taxon>
        <taxon>Choristoneura</taxon>
    </lineage>
</organism>
<reference evidence="1 2" key="1">
    <citation type="journal article" date="2022" name="Genome Biol. Evol.">
        <title>The Spruce Budworm Genome: Reconstructing the Evolutionary History of Antifreeze Proteins.</title>
        <authorList>
            <person name="Beliveau C."/>
            <person name="Gagne P."/>
            <person name="Picq S."/>
            <person name="Vernygora O."/>
            <person name="Keeling C.I."/>
            <person name="Pinkney K."/>
            <person name="Doucet D."/>
            <person name="Wen F."/>
            <person name="Johnston J.S."/>
            <person name="Maaroufi H."/>
            <person name="Boyle B."/>
            <person name="Laroche J."/>
            <person name="Dewar K."/>
            <person name="Juretic N."/>
            <person name="Blackburn G."/>
            <person name="Nisole A."/>
            <person name="Brunet B."/>
            <person name="Brandao M."/>
            <person name="Lumley L."/>
            <person name="Duan J."/>
            <person name="Quan G."/>
            <person name="Lucarotti C.J."/>
            <person name="Roe A.D."/>
            <person name="Sperling F.A.H."/>
            <person name="Levesque R.C."/>
            <person name="Cusson M."/>
        </authorList>
    </citation>
    <scope>NUCLEOTIDE SEQUENCE [LARGE SCALE GENOMIC DNA]</scope>
    <source>
        <strain evidence="1">Glfc:IPQL:Cfum</strain>
    </source>
</reference>
<sequence>MTVTLCCLWPAQPLPLAQGPLQALPALRPALPRAQHVPAELLASAQSLETPPPPRPPLRQAPLYVALSYETWRFQALSSVRPALPDPATGLQLRIPLRRRPLAQLGWLLRTSVLIRAYKLVFESTCTRTRGQGAVLFSSSVDAYGSSKVDAHISSYKREREHDFYTKHEQTRRNERVKTDGRLYAHPQYINDTPTSSVHSVYVLTFYEHYSSFHKDKDHVGLTNFLRDDVQKHVDFKNIKAIILVTAHWEEDKVTISSGNHHDLYFDYYGFPPESYKYKYDAPGDSKLAERIHAVLKKNGIDSRLDPTRGWDHGVFVPMMLINPAADIPIIQVSVLSNQDPAQHYKLGQALYEFRKEGIAVFGSGMSYHNMREFFNSRGAGRVINKEFDEYLNSVCTAEETRRREGLLKWREAKGATEAHPQRAAEHFMPLVVVAGAGGSKQGERIFNWDMGGVFRLSGFIWKDE</sequence>
<proteinExistence type="predicted"/>
<evidence type="ECO:0000313" key="1">
    <source>
        <dbReference type="EMBL" id="KAI8426918.1"/>
    </source>
</evidence>
<keyword evidence="2" id="KW-1185">Reference proteome</keyword>
<dbReference type="EMBL" id="CM046126">
    <property type="protein sequence ID" value="KAI8426918.1"/>
    <property type="molecule type" value="Genomic_DNA"/>
</dbReference>
<gene>
    <name evidence="1" type="ORF">MSG28_014588</name>
</gene>
<protein>
    <submittedName>
        <fullName evidence="1">Uncharacterized protein</fullName>
    </submittedName>
</protein>
<evidence type="ECO:0000313" key="2">
    <source>
        <dbReference type="Proteomes" id="UP001064048"/>
    </source>
</evidence>
<comment type="caution">
    <text evidence="1">The sequence shown here is derived from an EMBL/GenBank/DDBJ whole genome shotgun (WGS) entry which is preliminary data.</text>
</comment>
<accession>A0ACC0JS19</accession>
<name>A0ACC0JS19_CHOFU</name>